<feature type="domain" description="GLUG" evidence="2">
    <location>
        <begin position="146"/>
        <end position="169"/>
    </location>
</feature>
<keyword evidence="4" id="KW-1185">Reference proteome</keyword>
<sequence length="454" mass="47237">MQAMELDDDTKNYALGANIVLYDTNDNNWGAIGTSSNPFQGAFDGLGHTVSNLNINKPTDQLAGLFGHIYSATIKNIGVVDASIIGKSYVGGLVGSSRSNSSISNSYSTGSVTGNNGYIGGLVGSNGSSTISNSYSTASVSGGDSATVGGLVGLNDSYSAISNSYSSSTSVKGGTGATLGGLVGVDDKGYDNIGEITHSYYDKDVNTGMSDADIYGKTTTQMQNIATYTTAIEDEDKRWNITEDSTMDSKYKYPILVTQNEVTSWKIYKGTESSNNGESSNNNGGSSNPPVVVTPPVVTPPVQAQKIADVVTTIVNTNSVKVELPKEVTTQVNTNFTSSVAATVVAPKTTITSSPMLATLETKLGITAGEGVSLSSITIEGTPTEIVTLSQLQTMSDSQPQANSSDNAASTTVTETRVALSENSIIDLINGGVHLPEGVDQQFYVTKTPKKKSN</sequence>
<name>Q30SK5_SULDN</name>
<protein>
    <submittedName>
        <fullName evidence="3">GLUG</fullName>
    </submittedName>
</protein>
<gene>
    <name evidence="3" type="ordered locus">Suden_0747</name>
</gene>
<accession>Q30SK5</accession>
<dbReference type="RefSeq" id="WP_011372379.1">
    <property type="nucleotide sequence ID" value="NC_007575.1"/>
</dbReference>
<dbReference type="Pfam" id="PF07581">
    <property type="entry name" value="Glug"/>
    <property type="match status" value="3"/>
</dbReference>
<dbReference type="Proteomes" id="UP000002714">
    <property type="component" value="Chromosome"/>
</dbReference>
<dbReference type="STRING" id="326298.Suden_0747"/>
<feature type="domain" description="GLUG" evidence="2">
    <location>
        <begin position="88"/>
        <end position="113"/>
    </location>
</feature>
<feature type="domain" description="GLUG" evidence="2">
    <location>
        <begin position="115"/>
        <end position="141"/>
    </location>
</feature>
<evidence type="ECO:0000313" key="3">
    <source>
        <dbReference type="EMBL" id="ABB44026.1"/>
    </source>
</evidence>
<dbReference type="AlphaFoldDB" id="Q30SK5"/>
<evidence type="ECO:0000313" key="4">
    <source>
        <dbReference type="Proteomes" id="UP000002714"/>
    </source>
</evidence>
<dbReference type="Gene3D" id="2.160.20.110">
    <property type="match status" value="1"/>
</dbReference>
<proteinExistence type="predicted"/>
<evidence type="ECO:0000256" key="1">
    <source>
        <dbReference type="SAM" id="MobiDB-lite"/>
    </source>
</evidence>
<dbReference type="KEGG" id="tdn:Suden_0747"/>
<evidence type="ECO:0000259" key="2">
    <source>
        <dbReference type="Pfam" id="PF07581"/>
    </source>
</evidence>
<reference evidence="3 4" key="1">
    <citation type="journal article" date="2008" name="Appl. Environ. Microbiol.">
        <title>Genome of the epsilonproteobacterial chemolithoautotroph Sulfurimonas denitrificans.</title>
        <authorList>
            <person name="Sievert S.M."/>
            <person name="Scott K.M."/>
            <person name="Klotz M.G."/>
            <person name="Chain P.S.G."/>
            <person name="Hauser L.J."/>
            <person name="Hemp J."/>
            <person name="Huegler M."/>
            <person name="Land M."/>
            <person name="Lapidus A."/>
            <person name="Larimer F.W."/>
            <person name="Lucas S."/>
            <person name="Malfatti S.A."/>
            <person name="Meyer F."/>
            <person name="Paulsen I.T."/>
            <person name="Ren Q."/>
            <person name="Simon J."/>
            <person name="Bailey K."/>
            <person name="Diaz E."/>
            <person name="Fitzpatrick K.A."/>
            <person name="Glover B."/>
            <person name="Gwatney N."/>
            <person name="Korajkic A."/>
            <person name="Long A."/>
            <person name="Mobberley J.M."/>
            <person name="Pantry S.N."/>
            <person name="Pazder G."/>
            <person name="Peterson S."/>
            <person name="Quintanilla J.D."/>
            <person name="Sprinkle R."/>
            <person name="Stephens J."/>
            <person name="Thomas P."/>
            <person name="Vaughn R."/>
            <person name="Weber M.J."/>
            <person name="Wooten L.L."/>
        </authorList>
    </citation>
    <scope>NUCLEOTIDE SEQUENCE [LARGE SCALE GENOMIC DNA]</scope>
    <source>
        <strain evidence="4">ATCC 33889 / DSM 1251</strain>
    </source>
</reference>
<dbReference type="HOGENOM" id="CLU_602569_0_0_7"/>
<dbReference type="eggNOG" id="COG5492">
    <property type="taxonomic scope" value="Bacteria"/>
</dbReference>
<feature type="region of interest" description="Disordered" evidence="1">
    <location>
        <begin position="273"/>
        <end position="293"/>
    </location>
</feature>
<dbReference type="InterPro" id="IPR011493">
    <property type="entry name" value="GLUG"/>
</dbReference>
<organism evidence="3 4">
    <name type="scientific">Sulfurimonas denitrificans (strain ATCC 33889 / DSM 1251)</name>
    <name type="common">Thiomicrospira denitrificans (strain ATCC 33889 / DSM 1251)</name>
    <dbReference type="NCBI Taxonomy" id="326298"/>
    <lineage>
        <taxon>Bacteria</taxon>
        <taxon>Pseudomonadati</taxon>
        <taxon>Campylobacterota</taxon>
        <taxon>Epsilonproteobacteria</taxon>
        <taxon>Campylobacterales</taxon>
        <taxon>Sulfurimonadaceae</taxon>
        <taxon>Sulfurimonas</taxon>
    </lineage>
</organism>
<dbReference type="OrthoDB" id="218680at2"/>
<dbReference type="EMBL" id="CP000153">
    <property type="protein sequence ID" value="ABB44026.1"/>
    <property type="molecule type" value="Genomic_DNA"/>
</dbReference>